<feature type="transmembrane region" description="Helical" evidence="5">
    <location>
        <begin position="385"/>
        <end position="405"/>
    </location>
</feature>
<organism evidence="6 7">
    <name type="scientific">Scleroderma citrinum Foug A</name>
    <dbReference type="NCBI Taxonomy" id="1036808"/>
    <lineage>
        <taxon>Eukaryota</taxon>
        <taxon>Fungi</taxon>
        <taxon>Dikarya</taxon>
        <taxon>Basidiomycota</taxon>
        <taxon>Agaricomycotina</taxon>
        <taxon>Agaricomycetes</taxon>
        <taxon>Agaricomycetidae</taxon>
        <taxon>Boletales</taxon>
        <taxon>Sclerodermatineae</taxon>
        <taxon>Sclerodermataceae</taxon>
        <taxon>Scleroderma</taxon>
    </lineage>
</organism>
<proteinExistence type="predicted"/>
<keyword evidence="3 5" id="KW-1133">Transmembrane helix</keyword>
<dbReference type="HOGENOM" id="CLU_012596_1_0_1"/>
<feature type="transmembrane region" description="Helical" evidence="5">
    <location>
        <begin position="411"/>
        <end position="434"/>
    </location>
</feature>
<evidence type="ECO:0000256" key="2">
    <source>
        <dbReference type="ARBA" id="ARBA00022692"/>
    </source>
</evidence>
<accession>A0A0C3DQR4</accession>
<comment type="subcellular location">
    <subcellularLocation>
        <location evidence="1">Membrane</location>
        <topology evidence="1">Multi-pass membrane protein</topology>
    </subcellularLocation>
</comment>
<feature type="transmembrane region" description="Helical" evidence="5">
    <location>
        <begin position="57"/>
        <end position="74"/>
    </location>
</feature>
<feature type="transmembrane region" description="Helical" evidence="5">
    <location>
        <begin position="86"/>
        <end position="104"/>
    </location>
</feature>
<gene>
    <name evidence="6" type="ORF">SCLCIDRAFT_1214529</name>
</gene>
<evidence type="ECO:0000256" key="1">
    <source>
        <dbReference type="ARBA" id="ARBA00004141"/>
    </source>
</evidence>
<dbReference type="PANTHER" id="PTHR21576">
    <property type="entry name" value="UNCHARACTERIZED NODULIN-LIKE PROTEIN"/>
    <property type="match status" value="1"/>
</dbReference>
<evidence type="ECO:0000256" key="3">
    <source>
        <dbReference type="ARBA" id="ARBA00022989"/>
    </source>
</evidence>
<dbReference type="Gene3D" id="1.20.1250.20">
    <property type="entry name" value="MFS general substrate transporter like domains"/>
    <property type="match status" value="2"/>
</dbReference>
<keyword evidence="7" id="KW-1185">Reference proteome</keyword>
<feature type="transmembrane region" description="Helical" evidence="5">
    <location>
        <begin position="514"/>
        <end position="533"/>
    </location>
</feature>
<evidence type="ECO:0000256" key="5">
    <source>
        <dbReference type="SAM" id="Phobius"/>
    </source>
</evidence>
<dbReference type="SUPFAM" id="SSF103473">
    <property type="entry name" value="MFS general substrate transporter"/>
    <property type="match status" value="1"/>
</dbReference>
<dbReference type="EMBL" id="KN822038">
    <property type="protein sequence ID" value="KIM62995.1"/>
    <property type="molecule type" value="Genomic_DNA"/>
</dbReference>
<evidence type="ECO:0000256" key="4">
    <source>
        <dbReference type="ARBA" id="ARBA00023136"/>
    </source>
</evidence>
<reference evidence="7" key="2">
    <citation type="submission" date="2015-01" db="EMBL/GenBank/DDBJ databases">
        <title>Evolutionary Origins and Diversification of the Mycorrhizal Mutualists.</title>
        <authorList>
            <consortium name="DOE Joint Genome Institute"/>
            <consortium name="Mycorrhizal Genomics Consortium"/>
            <person name="Kohler A."/>
            <person name="Kuo A."/>
            <person name="Nagy L.G."/>
            <person name="Floudas D."/>
            <person name="Copeland A."/>
            <person name="Barry K.W."/>
            <person name="Cichocki N."/>
            <person name="Veneault-Fourrey C."/>
            <person name="LaButti K."/>
            <person name="Lindquist E.A."/>
            <person name="Lipzen A."/>
            <person name="Lundell T."/>
            <person name="Morin E."/>
            <person name="Murat C."/>
            <person name="Riley R."/>
            <person name="Ohm R."/>
            <person name="Sun H."/>
            <person name="Tunlid A."/>
            <person name="Henrissat B."/>
            <person name="Grigoriev I.V."/>
            <person name="Hibbett D.S."/>
            <person name="Martin F."/>
        </authorList>
    </citation>
    <scope>NUCLEOTIDE SEQUENCE [LARGE SCALE GENOMIC DNA]</scope>
    <source>
        <strain evidence="7">Foug A</strain>
    </source>
</reference>
<dbReference type="AlphaFoldDB" id="A0A0C3DQR4"/>
<sequence>MVESKYMGAPEVLSVARIATLVGSILVALCSGTNYIYSAYAPQLGARLHISHTQVNIVGLAGNFGVYVFGPVWGRIADAKGTRIPLIGAFISLLVGYMGIKRMYDDGIGSGSSISPVHFAILVLCALLTGFGAIGGLSSALSTTAKSFPQSLHATATALVLSGFGLSAFFFTTISHIFFAGDTSALLNLLALATSIPMLVALFVLRPVSLPATSPSLRANGDQDYEAIPSGETMHYIPELGINSVYRREDESCTPLLGDRSGNGDDRVGQSCSAATEMGHAHGASCPRADKLPDVCGIQLFMTPDFYLILTIVSLLSGTGLMYINNVGSISLALLAKSNPDYDQVEASKWQNTQVSTLSLGSFAGRILCGLISDFIRTKLHLPRAYSLCIVSSLFIASQVFAISVSSVGALWIATVSLGLAYGSLYGALPAIVIEWFGLAHLTENFGFLGLAPLIGGNLFSIMFGRNLDARTSSMDPNTPLGSGSGYSLRGLISRDLPTERQCLLGRECYVSSLRVTLMACIVALALSMWAGIRERRRNQAY</sequence>
<dbReference type="InterPro" id="IPR011701">
    <property type="entry name" value="MFS"/>
</dbReference>
<dbReference type="Proteomes" id="UP000053989">
    <property type="component" value="Unassembled WGS sequence"/>
</dbReference>
<evidence type="ECO:0000313" key="6">
    <source>
        <dbReference type="EMBL" id="KIM62995.1"/>
    </source>
</evidence>
<keyword evidence="2 5" id="KW-0812">Transmembrane</keyword>
<dbReference type="Pfam" id="PF07690">
    <property type="entry name" value="MFS_1"/>
    <property type="match status" value="1"/>
</dbReference>
<protein>
    <submittedName>
        <fullName evidence="6">Uncharacterized protein</fullName>
    </submittedName>
</protein>
<dbReference type="STRING" id="1036808.A0A0C3DQR4"/>
<dbReference type="GO" id="GO:0000329">
    <property type="term" value="C:fungal-type vacuole membrane"/>
    <property type="evidence" value="ECO:0007669"/>
    <property type="project" value="TreeGrafter"/>
</dbReference>
<feature type="transmembrane region" description="Helical" evidence="5">
    <location>
        <begin position="158"/>
        <end position="179"/>
    </location>
</feature>
<dbReference type="InParanoid" id="A0A0C3DQR4"/>
<keyword evidence="4 5" id="KW-0472">Membrane</keyword>
<feature type="transmembrane region" description="Helical" evidence="5">
    <location>
        <begin position="307"/>
        <end position="335"/>
    </location>
</feature>
<dbReference type="GO" id="GO:0022857">
    <property type="term" value="F:transmembrane transporter activity"/>
    <property type="evidence" value="ECO:0007669"/>
    <property type="project" value="InterPro"/>
</dbReference>
<dbReference type="PANTHER" id="PTHR21576:SF160">
    <property type="entry name" value="NODULIN-LIKE DOMAIN-CONTAINING PROTEIN"/>
    <property type="match status" value="1"/>
</dbReference>
<feature type="transmembrane region" description="Helical" evidence="5">
    <location>
        <begin position="185"/>
        <end position="205"/>
    </location>
</feature>
<dbReference type="InterPro" id="IPR036259">
    <property type="entry name" value="MFS_trans_sf"/>
</dbReference>
<evidence type="ECO:0000313" key="7">
    <source>
        <dbReference type="Proteomes" id="UP000053989"/>
    </source>
</evidence>
<name>A0A0C3DQR4_9AGAM</name>
<reference evidence="6 7" key="1">
    <citation type="submission" date="2014-04" db="EMBL/GenBank/DDBJ databases">
        <authorList>
            <consortium name="DOE Joint Genome Institute"/>
            <person name="Kuo A."/>
            <person name="Kohler A."/>
            <person name="Nagy L.G."/>
            <person name="Floudas D."/>
            <person name="Copeland A."/>
            <person name="Barry K.W."/>
            <person name="Cichocki N."/>
            <person name="Veneault-Fourrey C."/>
            <person name="LaButti K."/>
            <person name="Lindquist E.A."/>
            <person name="Lipzen A."/>
            <person name="Lundell T."/>
            <person name="Morin E."/>
            <person name="Murat C."/>
            <person name="Sun H."/>
            <person name="Tunlid A."/>
            <person name="Henrissat B."/>
            <person name="Grigoriev I.V."/>
            <person name="Hibbett D.S."/>
            <person name="Martin F."/>
            <person name="Nordberg H.P."/>
            <person name="Cantor M.N."/>
            <person name="Hua S.X."/>
        </authorList>
    </citation>
    <scope>NUCLEOTIDE SEQUENCE [LARGE SCALE GENOMIC DNA]</scope>
    <source>
        <strain evidence="6 7">Foug A</strain>
    </source>
</reference>
<feature type="transmembrane region" description="Helical" evidence="5">
    <location>
        <begin position="116"/>
        <end position="137"/>
    </location>
</feature>
<dbReference type="OrthoDB" id="410267at2759"/>
<feature type="transmembrane region" description="Helical" evidence="5">
    <location>
        <begin position="12"/>
        <end position="37"/>
    </location>
</feature>
<feature type="transmembrane region" description="Helical" evidence="5">
    <location>
        <begin position="446"/>
        <end position="465"/>
    </location>
</feature>